<feature type="repeat" description="WD" evidence="3">
    <location>
        <begin position="906"/>
        <end position="947"/>
    </location>
</feature>
<keyword evidence="1 3" id="KW-0853">WD repeat</keyword>
<keyword evidence="2" id="KW-0677">Repeat</keyword>
<dbReference type="Pfam" id="PF06985">
    <property type="entry name" value="HET"/>
    <property type="match status" value="1"/>
</dbReference>
<dbReference type="Gene3D" id="2.130.10.10">
    <property type="entry name" value="YVTN repeat-like/Quinoprotein amine dehydrogenase"/>
    <property type="match status" value="2"/>
</dbReference>
<dbReference type="PRINTS" id="PR00320">
    <property type="entry name" value="GPROTEINBRPT"/>
</dbReference>
<dbReference type="Pfam" id="PF24883">
    <property type="entry name" value="NPHP3_N"/>
    <property type="match status" value="1"/>
</dbReference>
<evidence type="ECO:0000256" key="2">
    <source>
        <dbReference type="ARBA" id="ARBA00022737"/>
    </source>
</evidence>
<evidence type="ECO:0000313" key="5">
    <source>
        <dbReference type="EMBL" id="EMD69883.1"/>
    </source>
</evidence>
<dbReference type="PROSITE" id="PS50082">
    <property type="entry name" value="WD_REPEATS_2"/>
    <property type="match status" value="4"/>
</dbReference>
<dbReference type="InterPro" id="IPR010730">
    <property type="entry name" value="HET"/>
</dbReference>
<gene>
    <name evidence="5" type="ORF">COCSADRAFT_177542</name>
</gene>
<dbReference type="PROSITE" id="PS50294">
    <property type="entry name" value="WD_REPEATS_REGION"/>
    <property type="match status" value="4"/>
</dbReference>
<dbReference type="OrthoDB" id="538223at2759"/>
<dbReference type="SMART" id="SM00320">
    <property type="entry name" value="WD40"/>
    <property type="match status" value="4"/>
</dbReference>
<sequence>MRLLTYDEDGKLSIKRFDAQQVPRYAILSHTWGEEDEEVTFSNIINGDGLNKAGYKKIHFCGTQARRDGLQYFWVDSCCIDTTDKAEHSHAIRSMFRWYQAAERCYVYLLDVRGSLWESAFRSSRWFTRGWTLQELLAPNIVEFFSADGEKLGDKSSLKSLIHKTTGIALEALAGVPLAQFEIDERLRWAANRVTKVKEDKAYALLGLCDVDIAPLYGEGEQEAFRRLDNEIEKLRTCIRDLRPTDPRKDKKRIEQTKGGLLVDSYRWILDNETFQQWQKESESRLLWVKGDAGKGKTMLLCGIINELQKAANNTFTVSYFFCQATDSRINSATAVLRGLLYMLVEQQPALVSYVRKKHDRAGESLFNDANAWVTLTEIFEEVLREPSLRQTYFMIDALDECTTDLPKLLDFIAKHSSASSRVKWIVSSRNWPDIETQLDRAGQKVKLSLELNAGSIAAAVNIFIRQKVDELTQEKRYNLELRNAMLQHLTSNANDTFLWVALVCQDLDATAPRHVRRKLALFPPGLDALYEQMMHQISVSDDAKICRQVLAAMAICYRPVAICELITLVEEPDEFVDDFESVREIIGSCRSFLSLRADTVYFVHQSAQDFLLKQAYDTIFPQGNKYIHQAIFSKSLAIISRSLCRDMYNLTLSDGIAALGFPVQSFETPDPDPLMALRYPCVYWIDYLCKSEPEFGPDRVNSHQVKEKLIKFFKEKYPYWLEGLSLCKSIEKGVVSMTKLWTLLQEVRDEGELTQLVQDARRFTMYHKGAIEAYPLQTYASALLFSPTGSLTRRLFQHEEPKEINIKPALSKSWSACLQTLEGHSDSVYSVAFSPDSARLASGSDDRTVKIWDAHSGACLHTLKGHSSYVSAVAFSPDSARLASASNDRTVKIWDAHSGAFLQTLKGHSSPVYSVAFSPDSARLASASNDRTVKIWDAHSGACLHTLKGHSRWVYSVAFSPDSARLASGSWDMTAKIWDAHSGACLQTLEKQRNPDLPSILATQRCNEDVDKG</sequence>
<feature type="repeat" description="WD" evidence="3">
    <location>
        <begin position="948"/>
        <end position="989"/>
    </location>
</feature>
<feature type="repeat" description="WD" evidence="3">
    <location>
        <begin position="822"/>
        <end position="863"/>
    </location>
</feature>
<dbReference type="PANTHER" id="PTHR10622">
    <property type="entry name" value="HET DOMAIN-CONTAINING PROTEIN"/>
    <property type="match status" value="1"/>
</dbReference>
<dbReference type="SUPFAM" id="SSF50978">
    <property type="entry name" value="WD40 repeat-like"/>
    <property type="match status" value="1"/>
</dbReference>
<evidence type="ECO:0000256" key="1">
    <source>
        <dbReference type="ARBA" id="ARBA00022574"/>
    </source>
</evidence>
<dbReference type="Pfam" id="PF00400">
    <property type="entry name" value="WD40"/>
    <property type="match status" value="4"/>
</dbReference>
<dbReference type="KEGG" id="bsc:COCSADRAFT_177542"/>
<dbReference type="PROSITE" id="PS00678">
    <property type="entry name" value="WD_REPEATS_1"/>
    <property type="match status" value="4"/>
</dbReference>
<dbReference type="AlphaFoldDB" id="M2SRL7"/>
<protein>
    <recommendedName>
        <fullName evidence="4">NACHT domain-containing protein</fullName>
    </recommendedName>
</protein>
<dbReference type="Proteomes" id="UP000016934">
    <property type="component" value="Unassembled WGS sequence"/>
</dbReference>
<dbReference type="PROSITE" id="PS50837">
    <property type="entry name" value="NACHT"/>
    <property type="match status" value="1"/>
</dbReference>
<dbReference type="STRING" id="665912.M2SRL7"/>
<feature type="repeat" description="WD" evidence="3">
    <location>
        <begin position="864"/>
        <end position="905"/>
    </location>
</feature>
<dbReference type="CDD" id="cd00200">
    <property type="entry name" value="WD40"/>
    <property type="match status" value="1"/>
</dbReference>
<dbReference type="OMA" id="HIMENAP"/>
<dbReference type="FunFam" id="3.40.50.300:FF:001638">
    <property type="entry name" value="NACHT and WD40 domain protein"/>
    <property type="match status" value="1"/>
</dbReference>
<dbReference type="PANTHER" id="PTHR10622:SF13">
    <property type="entry name" value="NACHT DOMAIN-CONTAINING PROTEIN"/>
    <property type="match status" value="1"/>
</dbReference>
<dbReference type="InterPro" id="IPR019775">
    <property type="entry name" value="WD40_repeat_CS"/>
</dbReference>
<dbReference type="eggNOG" id="KOG0266">
    <property type="taxonomic scope" value="Eukaryota"/>
</dbReference>
<keyword evidence="6" id="KW-1185">Reference proteome</keyword>
<dbReference type="InterPro" id="IPR020472">
    <property type="entry name" value="WD40_PAC1"/>
</dbReference>
<dbReference type="SUPFAM" id="SSF52540">
    <property type="entry name" value="P-loop containing nucleoside triphosphate hydrolases"/>
    <property type="match status" value="1"/>
</dbReference>
<dbReference type="InterPro" id="IPR007111">
    <property type="entry name" value="NACHT_NTPase"/>
</dbReference>
<dbReference type="InterPro" id="IPR056884">
    <property type="entry name" value="NPHP3-like_N"/>
</dbReference>
<dbReference type="Gene3D" id="3.40.50.300">
    <property type="entry name" value="P-loop containing nucleotide triphosphate hydrolases"/>
    <property type="match status" value="1"/>
</dbReference>
<dbReference type="InterPro" id="IPR036322">
    <property type="entry name" value="WD40_repeat_dom_sf"/>
</dbReference>
<evidence type="ECO:0000256" key="3">
    <source>
        <dbReference type="PROSITE-ProRule" id="PRU00221"/>
    </source>
</evidence>
<reference evidence="6" key="2">
    <citation type="journal article" date="2013" name="PLoS Genet.">
        <title>Comparative genome structure, secondary metabolite, and effector coding capacity across Cochliobolus pathogens.</title>
        <authorList>
            <person name="Condon B.J."/>
            <person name="Leng Y."/>
            <person name="Wu D."/>
            <person name="Bushley K.E."/>
            <person name="Ohm R.A."/>
            <person name="Otillar R."/>
            <person name="Martin J."/>
            <person name="Schackwitz W."/>
            <person name="Grimwood J."/>
            <person name="MohdZainudin N."/>
            <person name="Xue C."/>
            <person name="Wang R."/>
            <person name="Manning V.A."/>
            <person name="Dhillon B."/>
            <person name="Tu Z.J."/>
            <person name="Steffenson B.J."/>
            <person name="Salamov A."/>
            <person name="Sun H."/>
            <person name="Lowry S."/>
            <person name="LaButti K."/>
            <person name="Han J."/>
            <person name="Copeland A."/>
            <person name="Lindquist E."/>
            <person name="Barry K."/>
            <person name="Schmutz J."/>
            <person name="Baker S.E."/>
            <person name="Ciuffetti L.M."/>
            <person name="Grigoriev I.V."/>
            <person name="Zhong S."/>
            <person name="Turgeon B.G."/>
        </authorList>
    </citation>
    <scope>NUCLEOTIDE SEQUENCE [LARGE SCALE GENOMIC DNA]</scope>
    <source>
        <strain evidence="6">ND90Pr / ATCC 201652</strain>
    </source>
</reference>
<dbReference type="HOGENOM" id="CLU_000288_6_16_1"/>
<feature type="domain" description="NACHT" evidence="4">
    <location>
        <begin position="285"/>
        <end position="506"/>
    </location>
</feature>
<dbReference type="InterPro" id="IPR015943">
    <property type="entry name" value="WD40/YVTN_repeat-like_dom_sf"/>
</dbReference>
<dbReference type="EMBL" id="KB445637">
    <property type="protein sequence ID" value="EMD69883.1"/>
    <property type="molecule type" value="Genomic_DNA"/>
</dbReference>
<dbReference type="GeneID" id="19133092"/>
<accession>M2SRL7</accession>
<proteinExistence type="predicted"/>
<reference evidence="5 6" key="1">
    <citation type="journal article" date="2012" name="PLoS Pathog.">
        <title>Diverse lifestyles and strategies of plant pathogenesis encoded in the genomes of eighteen Dothideomycetes fungi.</title>
        <authorList>
            <person name="Ohm R.A."/>
            <person name="Feau N."/>
            <person name="Henrissat B."/>
            <person name="Schoch C.L."/>
            <person name="Horwitz B.A."/>
            <person name="Barry K.W."/>
            <person name="Condon B.J."/>
            <person name="Copeland A.C."/>
            <person name="Dhillon B."/>
            <person name="Glaser F."/>
            <person name="Hesse C.N."/>
            <person name="Kosti I."/>
            <person name="LaButti K."/>
            <person name="Lindquist E.A."/>
            <person name="Lucas S."/>
            <person name="Salamov A.A."/>
            <person name="Bradshaw R.E."/>
            <person name="Ciuffetti L."/>
            <person name="Hamelin R.C."/>
            <person name="Kema G.H.J."/>
            <person name="Lawrence C."/>
            <person name="Scott J.A."/>
            <person name="Spatafora J.W."/>
            <person name="Turgeon B.G."/>
            <person name="de Wit P.J.G.M."/>
            <person name="Zhong S."/>
            <person name="Goodwin S.B."/>
            <person name="Grigoriev I.V."/>
        </authorList>
    </citation>
    <scope>NUCLEOTIDE SEQUENCE [LARGE SCALE GENOMIC DNA]</scope>
    <source>
        <strain evidence="6">ND90Pr / ATCC 201652</strain>
    </source>
</reference>
<dbReference type="RefSeq" id="XP_007695080.1">
    <property type="nucleotide sequence ID" value="XM_007696890.1"/>
</dbReference>
<name>M2SRL7_COCSN</name>
<evidence type="ECO:0000313" key="6">
    <source>
        <dbReference type="Proteomes" id="UP000016934"/>
    </source>
</evidence>
<organism evidence="5 6">
    <name type="scientific">Cochliobolus sativus (strain ND90Pr / ATCC 201652)</name>
    <name type="common">Common root rot and spot blotch fungus</name>
    <name type="synonym">Bipolaris sorokiniana</name>
    <dbReference type="NCBI Taxonomy" id="665912"/>
    <lineage>
        <taxon>Eukaryota</taxon>
        <taxon>Fungi</taxon>
        <taxon>Dikarya</taxon>
        <taxon>Ascomycota</taxon>
        <taxon>Pezizomycotina</taxon>
        <taxon>Dothideomycetes</taxon>
        <taxon>Pleosporomycetidae</taxon>
        <taxon>Pleosporales</taxon>
        <taxon>Pleosporineae</taxon>
        <taxon>Pleosporaceae</taxon>
        <taxon>Bipolaris</taxon>
    </lineage>
</organism>
<dbReference type="InterPro" id="IPR027417">
    <property type="entry name" value="P-loop_NTPase"/>
</dbReference>
<evidence type="ECO:0000259" key="4">
    <source>
        <dbReference type="PROSITE" id="PS50837"/>
    </source>
</evidence>
<dbReference type="InterPro" id="IPR001680">
    <property type="entry name" value="WD40_rpt"/>
</dbReference>